<dbReference type="InParanoid" id="A0A067R033"/>
<dbReference type="OMA" id="YRWIHRI"/>
<feature type="transmembrane region" description="Helical" evidence="2">
    <location>
        <begin position="101"/>
        <end position="123"/>
    </location>
</feature>
<keyword evidence="2" id="KW-0812">Transmembrane</keyword>
<dbReference type="OrthoDB" id="8190638at2759"/>
<reference evidence="4 5" key="1">
    <citation type="journal article" date="2014" name="Nat. Commun.">
        <title>Molecular traces of alternative social organization in a termite genome.</title>
        <authorList>
            <person name="Terrapon N."/>
            <person name="Li C."/>
            <person name="Robertson H.M."/>
            <person name="Ji L."/>
            <person name="Meng X."/>
            <person name="Booth W."/>
            <person name="Chen Z."/>
            <person name="Childers C.P."/>
            <person name="Glastad K.M."/>
            <person name="Gokhale K."/>
            <person name="Gowin J."/>
            <person name="Gronenberg W."/>
            <person name="Hermansen R.A."/>
            <person name="Hu H."/>
            <person name="Hunt B.G."/>
            <person name="Huylmans A.K."/>
            <person name="Khalil S.M."/>
            <person name="Mitchell R.D."/>
            <person name="Munoz-Torres M.C."/>
            <person name="Mustard J.A."/>
            <person name="Pan H."/>
            <person name="Reese J.T."/>
            <person name="Scharf M.E."/>
            <person name="Sun F."/>
            <person name="Vogel H."/>
            <person name="Xiao J."/>
            <person name="Yang W."/>
            <person name="Yang Z."/>
            <person name="Yang Z."/>
            <person name="Zhou J."/>
            <person name="Zhu J."/>
            <person name="Brent C.S."/>
            <person name="Elsik C.G."/>
            <person name="Goodisman M.A."/>
            <person name="Liberles D.A."/>
            <person name="Roe R.M."/>
            <person name="Vargo E.L."/>
            <person name="Vilcinskas A."/>
            <person name="Wang J."/>
            <person name="Bornberg-Bauer E."/>
            <person name="Korb J."/>
            <person name="Zhang G."/>
            <person name="Liebig J."/>
        </authorList>
    </citation>
    <scope>NUCLEOTIDE SEQUENCE [LARGE SCALE GENOMIC DNA]</scope>
    <source>
        <tissue evidence="4">Whole organism</tissue>
    </source>
</reference>
<dbReference type="eggNOG" id="ENOG502SF3S">
    <property type="taxonomic scope" value="Eukaryota"/>
</dbReference>
<keyword evidence="2" id="KW-0472">Membrane</keyword>
<evidence type="ECO:0000313" key="5">
    <source>
        <dbReference type="Proteomes" id="UP000027135"/>
    </source>
</evidence>
<feature type="chain" id="PRO_5001644553" description="EGF-like domain-containing protein" evidence="3">
    <location>
        <begin position="23"/>
        <end position="156"/>
    </location>
</feature>
<dbReference type="AlphaFoldDB" id="A0A067R033"/>
<keyword evidence="5" id="KW-1185">Reference proteome</keyword>
<dbReference type="EMBL" id="KK853050">
    <property type="protein sequence ID" value="KDR12059.1"/>
    <property type="molecule type" value="Genomic_DNA"/>
</dbReference>
<keyword evidence="3" id="KW-0732">Signal</keyword>
<evidence type="ECO:0000256" key="3">
    <source>
        <dbReference type="SAM" id="SignalP"/>
    </source>
</evidence>
<proteinExistence type="predicted"/>
<protein>
    <recommendedName>
        <fullName evidence="6">EGF-like domain-containing protein</fullName>
    </recommendedName>
</protein>
<feature type="region of interest" description="Disordered" evidence="1">
    <location>
        <begin position="60"/>
        <end position="96"/>
    </location>
</feature>
<evidence type="ECO:0000313" key="4">
    <source>
        <dbReference type="EMBL" id="KDR12059.1"/>
    </source>
</evidence>
<keyword evidence="2" id="KW-1133">Transmembrane helix</keyword>
<evidence type="ECO:0000256" key="2">
    <source>
        <dbReference type="SAM" id="Phobius"/>
    </source>
</evidence>
<evidence type="ECO:0008006" key="6">
    <source>
        <dbReference type="Google" id="ProtNLM"/>
    </source>
</evidence>
<organism evidence="4 5">
    <name type="scientific">Zootermopsis nevadensis</name>
    <name type="common">Dampwood termite</name>
    <dbReference type="NCBI Taxonomy" id="136037"/>
    <lineage>
        <taxon>Eukaryota</taxon>
        <taxon>Metazoa</taxon>
        <taxon>Ecdysozoa</taxon>
        <taxon>Arthropoda</taxon>
        <taxon>Hexapoda</taxon>
        <taxon>Insecta</taxon>
        <taxon>Pterygota</taxon>
        <taxon>Neoptera</taxon>
        <taxon>Polyneoptera</taxon>
        <taxon>Dictyoptera</taxon>
        <taxon>Blattodea</taxon>
        <taxon>Blattoidea</taxon>
        <taxon>Termitoidae</taxon>
        <taxon>Termopsidae</taxon>
        <taxon>Zootermopsis</taxon>
    </lineage>
</organism>
<dbReference type="Proteomes" id="UP000027135">
    <property type="component" value="Unassembled WGS sequence"/>
</dbReference>
<feature type="signal peptide" evidence="3">
    <location>
        <begin position="1"/>
        <end position="22"/>
    </location>
</feature>
<evidence type="ECO:0000256" key="1">
    <source>
        <dbReference type="SAM" id="MobiDB-lite"/>
    </source>
</evidence>
<feature type="compositionally biased region" description="Basic and acidic residues" evidence="1">
    <location>
        <begin position="80"/>
        <end position="93"/>
    </location>
</feature>
<sequence>MNSRCSFVICFIGVFVFESILASETICTVHTVGRACPDPNETCYQQKASNDTGVCKCKPGYRKQSPAEPCLQTRPVTPDPHSDDKPTTPKTEHSSNVSGSAIAAGILIPLVLIVVVVGLLYSARRFHWLHWFRQLRQRRYDEVRIGQEDDDDPPIA</sequence>
<name>A0A067R033_ZOONE</name>
<gene>
    <name evidence="4" type="ORF">L798_13592</name>
</gene>
<accession>A0A067R033</accession>